<dbReference type="InterPro" id="IPR046342">
    <property type="entry name" value="CBS_dom_sf"/>
</dbReference>
<dbReference type="CDD" id="cd04622">
    <property type="entry name" value="CBS_pair_HRP1_like"/>
    <property type="match status" value="1"/>
</dbReference>
<reference evidence="5" key="1">
    <citation type="journal article" date="2019" name="Int. J. Syst. Evol. Microbiol.">
        <title>The Global Catalogue of Microorganisms (GCM) 10K type strain sequencing project: providing services to taxonomists for standard genome sequencing and annotation.</title>
        <authorList>
            <consortium name="The Broad Institute Genomics Platform"/>
            <consortium name="The Broad Institute Genome Sequencing Center for Infectious Disease"/>
            <person name="Wu L."/>
            <person name="Ma J."/>
        </authorList>
    </citation>
    <scope>NUCLEOTIDE SEQUENCE [LARGE SCALE GENOMIC DNA]</scope>
    <source>
        <strain evidence="5">IBRC-M 10813</strain>
    </source>
</reference>
<dbReference type="PANTHER" id="PTHR43080:SF2">
    <property type="entry name" value="CBS DOMAIN-CONTAINING PROTEIN"/>
    <property type="match status" value="1"/>
</dbReference>
<sequence length="141" mass="15364">MNVSEVMTTDVNSCTPESSLEEVAQKMKEIEVGVVPVCDQGKLKGLVTDRDIVVKGLAEQLPSNAKVSEVMTTEQITGTQDMSVEEAARLMSDHQIRRLPIMENDKLVGIVSLGDLAVEHPSNDKIGRVLEEVSHPAKPNQ</sequence>
<comment type="caution">
    <text evidence="4">The sequence shown here is derived from an EMBL/GenBank/DDBJ whole genome shotgun (WGS) entry which is preliminary data.</text>
</comment>
<protein>
    <submittedName>
        <fullName evidence="4">CBS domain-containing protein</fullName>
    </submittedName>
</protein>
<name>A0ABV8JEL9_9BACL</name>
<keyword evidence="5" id="KW-1185">Reference proteome</keyword>
<dbReference type="InterPro" id="IPR051257">
    <property type="entry name" value="Diverse_CBS-Domain"/>
</dbReference>
<dbReference type="RefSeq" id="WP_380702852.1">
    <property type="nucleotide sequence ID" value="NZ_JBHSAP010000007.1"/>
</dbReference>
<dbReference type="PANTHER" id="PTHR43080">
    <property type="entry name" value="CBS DOMAIN-CONTAINING PROTEIN CBSX3, MITOCHONDRIAL"/>
    <property type="match status" value="1"/>
</dbReference>
<dbReference type="PROSITE" id="PS51371">
    <property type="entry name" value="CBS"/>
    <property type="match status" value="2"/>
</dbReference>
<dbReference type="Gene3D" id="3.10.580.10">
    <property type="entry name" value="CBS-domain"/>
    <property type="match status" value="1"/>
</dbReference>
<keyword evidence="1 2" id="KW-0129">CBS domain</keyword>
<evidence type="ECO:0000313" key="5">
    <source>
        <dbReference type="Proteomes" id="UP001595843"/>
    </source>
</evidence>
<feature type="domain" description="CBS" evidence="3">
    <location>
        <begin position="71"/>
        <end position="126"/>
    </location>
</feature>
<evidence type="ECO:0000313" key="4">
    <source>
        <dbReference type="EMBL" id="MFC4076207.1"/>
    </source>
</evidence>
<dbReference type="SMART" id="SM00116">
    <property type="entry name" value="CBS"/>
    <property type="match status" value="2"/>
</dbReference>
<dbReference type="InterPro" id="IPR000644">
    <property type="entry name" value="CBS_dom"/>
</dbReference>
<dbReference type="SUPFAM" id="SSF54631">
    <property type="entry name" value="CBS-domain pair"/>
    <property type="match status" value="1"/>
</dbReference>
<dbReference type="Proteomes" id="UP001595843">
    <property type="component" value="Unassembled WGS sequence"/>
</dbReference>
<dbReference type="Pfam" id="PF00571">
    <property type="entry name" value="CBS"/>
    <property type="match status" value="2"/>
</dbReference>
<proteinExistence type="predicted"/>
<organism evidence="4 5">
    <name type="scientific">Salinithrix halophila</name>
    <dbReference type="NCBI Taxonomy" id="1485204"/>
    <lineage>
        <taxon>Bacteria</taxon>
        <taxon>Bacillati</taxon>
        <taxon>Bacillota</taxon>
        <taxon>Bacilli</taxon>
        <taxon>Bacillales</taxon>
        <taxon>Thermoactinomycetaceae</taxon>
        <taxon>Salinithrix</taxon>
    </lineage>
</organism>
<accession>A0ABV8JEL9</accession>
<evidence type="ECO:0000259" key="3">
    <source>
        <dbReference type="PROSITE" id="PS51371"/>
    </source>
</evidence>
<dbReference type="EMBL" id="JBHSAP010000007">
    <property type="protein sequence ID" value="MFC4076207.1"/>
    <property type="molecule type" value="Genomic_DNA"/>
</dbReference>
<evidence type="ECO:0000256" key="1">
    <source>
        <dbReference type="ARBA" id="ARBA00023122"/>
    </source>
</evidence>
<gene>
    <name evidence="4" type="ORF">ACFOUO_05215</name>
</gene>
<feature type="domain" description="CBS" evidence="3">
    <location>
        <begin position="7"/>
        <end position="63"/>
    </location>
</feature>
<evidence type="ECO:0000256" key="2">
    <source>
        <dbReference type="PROSITE-ProRule" id="PRU00703"/>
    </source>
</evidence>